<reference evidence="2 6" key="3">
    <citation type="submission" date="2018-03" db="EMBL/GenBank/DDBJ databases">
        <title>Genomic framework for the identification of Micromonospora saelicesensis and Micromonospora noduli.</title>
        <authorList>
            <person name="Riesco R."/>
            <person name="Trujillo M.E."/>
        </authorList>
    </citation>
    <scope>NUCLEOTIDE SEQUENCE [LARGE SCALE GENOMIC DNA]</scope>
    <source>
        <strain evidence="2 6">GAR05</strain>
    </source>
</reference>
<evidence type="ECO:0000313" key="3">
    <source>
        <dbReference type="EMBL" id="RAO38160.1"/>
    </source>
</evidence>
<keyword evidence="6" id="KW-1185">Reference proteome</keyword>
<dbReference type="EMBL" id="FMCR01000004">
    <property type="protein sequence ID" value="SCF22480.1"/>
    <property type="molecule type" value="Genomic_DNA"/>
</dbReference>
<dbReference type="Proteomes" id="UP000249419">
    <property type="component" value="Unassembled WGS sequence"/>
</dbReference>
<evidence type="ECO:0000313" key="2">
    <source>
        <dbReference type="EMBL" id="RAO02942.1"/>
    </source>
</evidence>
<evidence type="ECO:0000256" key="1">
    <source>
        <dbReference type="SAM" id="MobiDB-lite"/>
    </source>
</evidence>
<dbReference type="AlphaFoldDB" id="A0A1C4YP93"/>
<sequence>MAAGGVTPAASEDLVPIPAPIPPKGEQGPEFGTQAEYCTPGTYLYSMTNTTNTFDAKFRTSVINNTSSAKSFKFTATKTGTTTFTVSVSVSAELKAAIFAKMEATINAGVEQSNTTSYGVEVSGTVNANSTLYGDYGNWKENVSWKSHYVYSNCNTASENSGSAYAPYREAWKLYY</sequence>
<dbReference type="EMBL" id="PYAG01000004">
    <property type="protein sequence ID" value="RAO38160.1"/>
    <property type="molecule type" value="Genomic_DNA"/>
</dbReference>
<evidence type="ECO:0000313" key="4">
    <source>
        <dbReference type="EMBL" id="SCF22480.1"/>
    </source>
</evidence>
<feature type="region of interest" description="Disordered" evidence="1">
    <location>
        <begin position="1"/>
        <end position="29"/>
    </location>
</feature>
<reference evidence="4 5" key="1">
    <citation type="submission" date="2016-06" db="EMBL/GenBank/DDBJ databases">
        <authorList>
            <person name="Kjaerup R.B."/>
            <person name="Dalgaard T.S."/>
            <person name="Juul-Madsen H.R."/>
        </authorList>
    </citation>
    <scope>NUCLEOTIDE SEQUENCE [LARGE SCALE GENOMIC DNA]</scope>
    <source>
        <strain evidence="4 5">DSM 44871</strain>
    </source>
</reference>
<dbReference type="Proteomes" id="UP000198864">
    <property type="component" value="Unassembled WGS sequence"/>
</dbReference>
<name>A0A1C4YP93_9ACTN</name>
<dbReference type="EMBL" id="PXXW01000011">
    <property type="protein sequence ID" value="RAO02942.1"/>
    <property type="molecule type" value="Genomic_DNA"/>
</dbReference>
<evidence type="ECO:0000313" key="7">
    <source>
        <dbReference type="Proteomes" id="UP000249419"/>
    </source>
</evidence>
<accession>A0A1C4YP93</accession>
<gene>
    <name evidence="4" type="ORF">GA0070561_4439</name>
    <name evidence="2" type="ORF">GAR05_01221</name>
    <name evidence="3" type="ORF">PSN13_01132</name>
</gene>
<evidence type="ECO:0000313" key="5">
    <source>
        <dbReference type="Proteomes" id="UP000198864"/>
    </source>
</evidence>
<evidence type="ECO:0000313" key="6">
    <source>
        <dbReference type="Proteomes" id="UP000249334"/>
    </source>
</evidence>
<reference evidence="3 7" key="2">
    <citation type="submission" date="2018-03" db="EMBL/GenBank/DDBJ databases">
        <title>Defining the species Micromonospora saelicesensis and Micromonospora noduli under the framework of genomics.</title>
        <authorList>
            <person name="Riesco R."/>
            <person name="Trujillo M.E."/>
        </authorList>
    </citation>
    <scope>NUCLEOTIDE SEQUENCE [LARGE SCALE GENOMIC DNA]</scope>
    <source>
        <strain evidence="3 7">PSN13</strain>
    </source>
</reference>
<protein>
    <submittedName>
        <fullName evidence="4">Uncharacterized protein</fullName>
    </submittedName>
</protein>
<proteinExistence type="predicted"/>
<dbReference type="Proteomes" id="UP000249334">
    <property type="component" value="Unassembled WGS sequence"/>
</dbReference>
<organism evidence="4 5">
    <name type="scientific">Micromonospora saelicesensis</name>
    <dbReference type="NCBI Taxonomy" id="285676"/>
    <lineage>
        <taxon>Bacteria</taxon>
        <taxon>Bacillati</taxon>
        <taxon>Actinomycetota</taxon>
        <taxon>Actinomycetes</taxon>
        <taxon>Micromonosporales</taxon>
        <taxon>Micromonosporaceae</taxon>
        <taxon>Micromonospora</taxon>
    </lineage>
</organism>